<accession>A0ABU7LLI9</accession>
<feature type="transmembrane region" description="Helical" evidence="7">
    <location>
        <begin position="272"/>
        <end position="293"/>
    </location>
</feature>
<comment type="caution">
    <text evidence="9">The sequence shown here is derived from an EMBL/GenBank/DDBJ whole genome shotgun (WGS) entry which is preliminary data.</text>
</comment>
<organism evidence="9 10">
    <name type="scientific">Rhodococcus artemisiae</name>
    <dbReference type="NCBI Taxonomy" id="714159"/>
    <lineage>
        <taxon>Bacteria</taxon>
        <taxon>Bacillati</taxon>
        <taxon>Actinomycetota</taxon>
        <taxon>Actinomycetes</taxon>
        <taxon>Mycobacteriales</taxon>
        <taxon>Nocardiaceae</taxon>
        <taxon>Rhodococcus</taxon>
    </lineage>
</organism>
<feature type="transmembrane region" description="Helical" evidence="7">
    <location>
        <begin position="466"/>
        <end position="484"/>
    </location>
</feature>
<keyword evidence="3" id="KW-1003">Cell membrane</keyword>
<sequence length="487" mass="49809">MTAAPTRPNVPGAVAAPELCRITVLTKHSEVDLALPLGVPVALLLAGIVDLVAAHRPDNEFDVTPERVEPEAWSLARIGRAPLAGASSLDELGIRDGEVLILEESSSPSSPPLFDDVMYNVAVAGRDRLRRWSDRTAAGVGAAIAAAAITTGCGSLLLLPSSGDERVFAGIATAALALLLVTTAAVIARVYLDRPIGLLLAVCAVPVSFVTGMLLVPGDFGAPHLLLATLLTGAVGVVTVGVTTVGLATFTAIPTISAVATIALIVGTATDVQVQALGAGVVVASLLLATFAARAATFLARLPLPPVPAPGTSLDPVVPDPDDENPPPTFEELEAKTARARAHLTGWVYAVVVLATAGAWCAAWPVPDAGTFWPGIALAVATGIVLMFRGRTYIGAEQAAPMIVGGAMLVLGLVAGAALFGTVAPQALFGITVVLFAGALIFGVVVPRRTFTPVQRRISELTEYAVIATIVPLACWVAGLYSAVRGL</sequence>
<evidence type="ECO:0000313" key="10">
    <source>
        <dbReference type="Proteomes" id="UP001336020"/>
    </source>
</evidence>
<dbReference type="InterPro" id="IPR006707">
    <property type="entry name" value="T7SS_EccD"/>
</dbReference>
<dbReference type="EMBL" id="JAUTXY010000027">
    <property type="protein sequence ID" value="MEE2062092.1"/>
    <property type="molecule type" value="Genomic_DNA"/>
</dbReference>
<feature type="transmembrane region" description="Helical" evidence="7">
    <location>
        <begin position="346"/>
        <end position="366"/>
    </location>
</feature>
<evidence type="ECO:0000256" key="3">
    <source>
        <dbReference type="ARBA" id="ARBA00022475"/>
    </source>
</evidence>
<evidence type="ECO:0000259" key="8">
    <source>
        <dbReference type="Pfam" id="PF19053"/>
    </source>
</evidence>
<keyword evidence="5 7" id="KW-1133">Transmembrane helix</keyword>
<proteinExistence type="inferred from homology"/>
<feature type="transmembrane region" description="Helical" evidence="7">
    <location>
        <begin position="400"/>
        <end position="421"/>
    </location>
</feature>
<keyword evidence="6 7" id="KW-0472">Membrane</keyword>
<evidence type="ECO:0000313" key="9">
    <source>
        <dbReference type="EMBL" id="MEE2062092.1"/>
    </source>
</evidence>
<dbReference type="Pfam" id="PF08817">
    <property type="entry name" value="YukD"/>
    <property type="match status" value="1"/>
</dbReference>
<dbReference type="RefSeq" id="WP_330137191.1">
    <property type="nucleotide sequence ID" value="NZ_JAUTXY010000027.1"/>
</dbReference>
<evidence type="ECO:0000256" key="7">
    <source>
        <dbReference type="SAM" id="Phobius"/>
    </source>
</evidence>
<dbReference type="NCBIfam" id="TIGR03920">
    <property type="entry name" value="T7SS_EccD"/>
    <property type="match status" value="1"/>
</dbReference>
<name>A0ABU7LLI9_9NOCA</name>
<feature type="transmembrane region" description="Helical" evidence="7">
    <location>
        <begin position="247"/>
        <end position="266"/>
    </location>
</feature>
<gene>
    <name evidence="9" type="primary">eccD</name>
    <name evidence="9" type="ORF">Q7514_31670</name>
</gene>
<evidence type="ECO:0000256" key="5">
    <source>
        <dbReference type="ARBA" id="ARBA00022989"/>
    </source>
</evidence>
<reference evidence="9 10" key="1">
    <citation type="submission" date="2023-07" db="EMBL/GenBank/DDBJ databases">
        <authorList>
            <person name="Girao M."/>
            <person name="Carvalho M.F."/>
        </authorList>
    </citation>
    <scope>NUCLEOTIDE SEQUENCE [LARGE SCALE GENOMIC DNA]</scope>
    <source>
        <strain evidence="9 10">YIM65754</strain>
    </source>
</reference>
<evidence type="ECO:0000256" key="4">
    <source>
        <dbReference type="ARBA" id="ARBA00022692"/>
    </source>
</evidence>
<feature type="transmembrane region" description="Helical" evidence="7">
    <location>
        <begin position="167"/>
        <end position="191"/>
    </location>
</feature>
<feature type="transmembrane region" description="Helical" evidence="7">
    <location>
        <begin position="198"/>
        <end position="216"/>
    </location>
</feature>
<feature type="transmembrane region" description="Helical" evidence="7">
    <location>
        <begin position="427"/>
        <end position="446"/>
    </location>
</feature>
<keyword evidence="4 7" id="KW-0812">Transmembrane</keyword>
<dbReference type="Gene3D" id="3.10.20.90">
    <property type="entry name" value="Phosphatidylinositol 3-kinase Catalytic Subunit, Chain A, domain 1"/>
    <property type="match status" value="1"/>
</dbReference>
<comment type="subcellular location">
    <subcellularLocation>
        <location evidence="1">Cell membrane</location>
        <topology evidence="1">Multi-pass membrane protein</topology>
    </subcellularLocation>
</comment>
<feature type="domain" description="EccD-like transmembrane" evidence="8">
    <location>
        <begin position="141"/>
        <end position="487"/>
    </location>
</feature>
<dbReference type="Proteomes" id="UP001336020">
    <property type="component" value="Unassembled WGS sequence"/>
</dbReference>
<evidence type="ECO:0000256" key="6">
    <source>
        <dbReference type="ARBA" id="ARBA00023136"/>
    </source>
</evidence>
<evidence type="ECO:0000256" key="1">
    <source>
        <dbReference type="ARBA" id="ARBA00004651"/>
    </source>
</evidence>
<keyword evidence="10" id="KW-1185">Reference proteome</keyword>
<dbReference type="PIRSF" id="PIRSF017804">
    <property type="entry name" value="Secretion_EccD1"/>
    <property type="match status" value="1"/>
</dbReference>
<feature type="transmembrane region" description="Helical" evidence="7">
    <location>
        <begin position="222"/>
        <end position="240"/>
    </location>
</feature>
<feature type="transmembrane region" description="Helical" evidence="7">
    <location>
        <begin position="372"/>
        <end position="388"/>
    </location>
</feature>
<comment type="similarity">
    <text evidence="2">Belongs to the EccD/Snm4 family.</text>
</comment>
<feature type="transmembrane region" description="Helical" evidence="7">
    <location>
        <begin position="136"/>
        <end position="161"/>
    </location>
</feature>
<dbReference type="InterPro" id="IPR024962">
    <property type="entry name" value="YukD-like"/>
</dbReference>
<dbReference type="Pfam" id="PF19053">
    <property type="entry name" value="EccD"/>
    <property type="match status" value="1"/>
</dbReference>
<dbReference type="InterPro" id="IPR044049">
    <property type="entry name" value="EccD_transm"/>
</dbReference>
<evidence type="ECO:0000256" key="2">
    <source>
        <dbReference type="ARBA" id="ARBA00006162"/>
    </source>
</evidence>
<protein>
    <submittedName>
        <fullName evidence="9">Type VII secretion integral membrane protein EccD</fullName>
    </submittedName>
</protein>